<accession>A0ABP1P4X3</accession>
<feature type="region of interest" description="Disordered" evidence="1">
    <location>
        <begin position="153"/>
        <end position="220"/>
    </location>
</feature>
<keyword evidence="2" id="KW-0732">Signal</keyword>
<protein>
    <submittedName>
        <fullName evidence="3">Uncharacterized protein</fullName>
    </submittedName>
</protein>
<name>A0ABP1P4X3_XYLVO</name>
<keyword evidence="4" id="KW-1185">Reference proteome</keyword>
<evidence type="ECO:0000313" key="4">
    <source>
        <dbReference type="Proteomes" id="UP001642520"/>
    </source>
</evidence>
<reference evidence="3 4" key="1">
    <citation type="submission" date="2024-08" db="EMBL/GenBank/DDBJ databases">
        <authorList>
            <person name="Will J Nash"/>
            <person name="Angela Man"/>
            <person name="Seanna McTaggart"/>
            <person name="Kendall Baker"/>
            <person name="Tom Barker"/>
            <person name="Leah Catchpole"/>
            <person name="Alex Durrant"/>
            <person name="Karim Gharbi"/>
            <person name="Naomi Irish"/>
            <person name="Gemy Kaithakottil"/>
            <person name="Debby Ku"/>
            <person name="Aaliyah Providence"/>
            <person name="Felix Shaw"/>
            <person name="David Swarbreck"/>
            <person name="Chris Watkins"/>
            <person name="Ann M. McCartney"/>
            <person name="Giulio Formenti"/>
            <person name="Alice Mouton"/>
            <person name="Noel Vella"/>
            <person name="Bjorn M von Reumont"/>
            <person name="Adriana Vella"/>
            <person name="Wilfried Haerty"/>
        </authorList>
    </citation>
    <scope>NUCLEOTIDE SEQUENCE [LARGE SCALE GENOMIC DNA]</scope>
</reference>
<evidence type="ECO:0000313" key="3">
    <source>
        <dbReference type="EMBL" id="CAL7948328.1"/>
    </source>
</evidence>
<feature type="signal peptide" evidence="2">
    <location>
        <begin position="1"/>
        <end position="25"/>
    </location>
</feature>
<organism evidence="3 4">
    <name type="scientific">Xylocopa violacea</name>
    <name type="common">Violet carpenter bee</name>
    <name type="synonym">Apis violacea</name>
    <dbReference type="NCBI Taxonomy" id="135666"/>
    <lineage>
        <taxon>Eukaryota</taxon>
        <taxon>Metazoa</taxon>
        <taxon>Ecdysozoa</taxon>
        <taxon>Arthropoda</taxon>
        <taxon>Hexapoda</taxon>
        <taxon>Insecta</taxon>
        <taxon>Pterygota</taxon>
        <taxon>Neoptera</taxon>
        <taxon>Endopterygota</taxon>
        <taxon>Hymenoptera</taxon>
        <taxon>Apocrita</taxon>
        <taxon>Aculeata</taxon>
        <taxon>Apoidea</taxon>
        <taxon>Anthophila</taxon>
        <taxon>Apidae</taxon>
        <taxon>Xylocopa</taxon>
        <taxon>Xylocopa</taxon>
    </lineage>
</organism>
<gene>
    <name evidence="3" type="ORF">XYLVIOL_LOCUS8794</name>
</gene>
<sequence length="308" mass="33681">MESRLFCFVTIFVGYAIANFHPASAAGEASKSEEASVLADCQQTDYRSYIKCLTRQKRHYSQHDHGCLEACLKKCEWDHDCDRRCSHCVTKTKHKHQIITEYDTDCTSGDCNKSGEIKPINVTTTIDIHNHINGSGNCCPTCQPPASCPSTPAPPPFPPSLPPGQPPAHPPPGYPPPAHPPPGYPPPINPPPGYPPPANPPPAYPPPANPPPAYPPSINPPLQHAPPAYPSISSPSSQTSSYCPHCSGCNHCSSQASIGLLCTFPYQWPCMQSLLQNWQHQSRQIDCSFCAVPYYRYNCDIICYGGQY</sequence>
<dbReference type="Proteomes" id="UP001642520">
    <property type="component" value="Unassembled WGS sequence"/>
</dbReference>
<dbReference type="EMBL" id="CAXAJV020001299">
    <property type="protein sequence ID" value="CAL7948328.1"/>
    <property type="molecule type" value="Genomic_DNA"/>
</dbReference>
<feature type="chain" id="PRO_5046414063" evidence="2">
    <location>
        <begin position="26"/>
        <end position="308"/>
    </location>
</feature>
<comment type="caution">
    <text evidence="3">The sequence shown here is derived from an EMBL/GenBank/DDBJ whole genome shotgun (WGS) entry which is preliminary data.</text>
</comment>
<evidence type="ECO:0000256" key="1">
    <source>
        <dbReference type="SAM" id="MobiDB-lite"/>
    </source>
</evidence>
<proteinExistence type="predicted"/>
<evidence type="ECO:0000256" key="2">
    <source>
        <dbReference type="SAM" id="SignalP"/>
    </source>
</evidence>